<evidence type="ECO:0000313" key="1">
    <source>
        <dbReference type="EMBL" id="TVT51517.1"/>
    </source>
</evidence>
<keyword evidence="2" id="KW-1185">Reference proteome</keyword>
<comment type="caution">
    <text evidence="1">The sequence shown here is derived from an EMBL/GenBank/DDBJ whole genome shotgun (WGS) entry which is preliminary data.</text>
</comment>
<dbReference type="Gene3D" id="2.30.110.10">
    <property type="entry name" value="Electron Transport, Fmn-binding Protein, Chain A"/>
    <property type="match status" value="1"/>
</dbReference>
<accession>A0A558CRX2</accession>
<protein>
    <submittedName>
        <fullName evidence="1">Pyridoxamine 5'-phosphate oxidase family protein</fullName>
    </submittedName>
</protein>
<sequence>MKDPQPLPVPECRRLLAQCPLGRLIFTEGAMPTARPVNFFVHHNDIVVRAARDGVLAALDEQVVALEIDSLDTGSEAGWSVVAVGKAELVRDPERLALYTDPHQRPWVQGEESVVLRIPIKIVTGRRLSSAVCAVG</sequence>
<reference evidence="1 2" key="2">
    <citation type="submission" date="2019-08" db="EMBL/GenBank/DDBJ databases">
        <title>Amycolatopsis acidicola sp. nov., isolated from peat swamp forest soil.</title>
        <authorList>
            <person name="Srisuk N."/>
        </authorList>
    </citation>
    <scope>NUCLEOTIDE SEQUENCE [LARGE SCALE GENOMIC DNA]</scope>
    <source>
        <strain evidence="1 2">TBRC 6029</strain>
    </source>
</reference>
<dbReference type="AlphaFoldDB" id="A0A558CRX2"/>
<dbReference type="SUPFAM" id="SSF50475">
    <property type="entry name" value="FMN-binding split barrel"/>
    <property type="match status" value="1"/>
</dbReference>
<dbReference type="Proteomes" id="UP000320011">
    <property type="component" value="Unassembled WGS sequence"/>
</dbReference>
<gene>
    <name evidence="1" type="ORF">FNH05_14690</name>
</gene>
<dbReference type="InterPro" id="IPR012349">
    <property type="entry name" value="Split_barrel_FMN-bd"/>
</dbReference>
<dbReference type="Pfam" id="PF12900">
    <property type="entry name" value="Pyridox_ox_2"/>
    <property type="match status" value="1"/>
</dbReference>
<evidence type="ECO:0000313" key="2">
    <source>
        <dbReference type="Proteomes" id="UP000320011"/>
    </source>
</evidence>
<organism evidence="1 2">
    <name type="scientific">Amycolatopsis rhizosphaerae</name>
    <dbReference type="NCBI Taxonomy" id="2053003"/>
    <lineage>
        <taxon>Bacteria</taxon>
        <taxon>Bacillati</taxon>
        <taxon>Actinomycetota</taxon>
        <taxon>Actinomycetes</taxon>
        <taxon>Pseudonocardiales</taxon>
        <taxon>Pseudonocardiaceae</taxon>
        <taxon>Amycolatopsis</taxon>
    </lineage>
</organism>
<reference evidence="1 2" key="1">
    <citation type="submission" date="2019-07" db="EMBL/GenBank/DDBJ databases">
        <authorList>
            <person name="Duangmal K."/>
            <person name="Teo W.F.A."/>
        </authorList>
    </citation>
    <scope>NUCLEOTIDE SEQUENCE [LARGE SCALE GENOMIC DNA]</scope>
    <source>
        <strain evidence="1 2">TBRC 6029</strain>
    </source>
</reference>
<dbReference type="OrthoDB" id="3212118at2"/>
<dbReference type="EMBL" id="VJWX01000123">
    <property type="protein sequence ID" value="TVT51517.1"/>
    <property type="molecule type" value="Genomic_DNA"/>
</dbReference>
<dbReference type="InterPro" id="IPR024747">
    <property type="entry name" value="Pyridox_Oxase-rel"/>
</dbReference>
<dbReference type="RefSeq" id="WP_144588476.1">
    <property type="nucleotide sequence ID" value="NZ_VJWX01000123.1"/>
</dbReference>
<proteinExistence type="predicted"/>
<name>A0A558CRX2_9PSEU</name>